<sequence>MNYNMPQGAREAEEWLQEIEAISVYRAFEQVVDGRHKRGVRYSVAQILTLVALGKLVGMTTPAAIAEWVRLRAQWLKQVIAWPRPSFPCASTYSNVLRTLDAEQVNQVLAQFLLRVAATKRCGEEPSRLLGQEEAKTHVHLALDGKTLRGTLGHQVADQQPMHQVGLYETQTGVLLKEQIVGEKQNELSIVSEFLTPLWVKGRILSADALHTQKTFCTTVNAYGGFYLLIAKGNQPTLRDDLHLFFSEPPTDCWDWRTAQTFGKGHGRLERRELVATTELNDFLSSNWPGVAQVFRLTRTIERSGKRHQEVVYGLTNLSPALTTASDLLRLQREHWAIENRLHHRRDVTLREDHCQVRKGAAPRVLAVLNSFLLGLLDFCGVTNVPKQMRLFDARPHLVARLLLGSLLTFT</sequence>
<dbReference type="InterPro" id="IPR051698">
    <property type="entry name" value="Transposase_11-like"/>
</dbReference>
<feature type="domain" description="Transposase IS4-like" evidence="1">
    <location>
        <begin position="137"/>
        <end position="365"/>
    </location>
</feature>
<name>A0A5A5TIJ1_9CHLR</name>
<dbReference type="GO" id="GO:0006313">
    <property type="term" value="P:DNA transposition"/>
    <property type="evidence" value="ECO:0007669"/>
    <property type="project" value="InterPro"/>
</dbReference>
<dbReference type="Pfam" id="PF13808">
    <property type="entry name" value="DDE_Tnp_1_assoc"/>
    <property type="match status" value="1"/>
</dbReference>
<dbReference type="GO" id="GO:0004803">
    <property type="term" value="F:transposase activity"/>
    <property type="evidence" value="ECO:0007669"/>
    <property type="project" value="InterPro"/>
</dbReference>
<dbReference type="NCBIfam" id="NF033564">
    <property type="entry name" value="transpos_ISAs1"/>
    <property type="match status" value="1"/>
</dbReference>
<dbReference type="InterPro" id="IPR047647">
    <property type="entry name" value="ISAs1_transpos"/>
</dbReference>
<proteinExistence type="predicted"/>
<evidence type="ECO:0000313" key="3">
    <source>
        <dbReference type="EMBL" id="GCF11421.1"/>
    </source>
</evidence>
<dbReference type="InterPro" id="IPR032806">
    <property type="entry name" value="YbfD_N"/>
</dbReference>
<dbReference type="Proteomes" id="UP000322530">
    <property type="component" value="Unassembled WGS sequence"/>
</dbReference>
<dbReference type="GO" id="GO:0003677">
    <property type="term" value="F:DNA binding"/>
    <property type="evidence" value="ECO:0007669"/>
    <property type="project" value="InterPro"/>
</dbReference>
<gene>
    <name evidence="3" type="ORF">KDI_49850</name>
</gene>
<evidence type="ECO:0000313" key="4">
    <source>
        <dbReference type="Proteomes" id="UP000322530"/>
    </source>
</evidence>
<keyword evidence="4" id="KW-1185">Reference proteome</keyword>
<dbReference type="Pfam" id="PF01609">
    <property type="entry name" value="DDE_Tnp_1"/>
    <property type="match status" value="1"/>
</dbReference>
<dbReference type="PANTHER" id="PTHR30298:SF0">
    <property type="entry name" value="PROTEIN YBFL-RELATED"/>
    <property type="match status" value="1"/>
</dbReference>
<accession>A0A5A5TIJ1</accession>
<reference evidence="3 4" key="1">
    <citation type="submission" date="2019-01" db="EMBL/GenBank/DDBJ databases">
        <title>Draft genome sequence of Dictyobacter sp. Uno17.</title>
        <authorList>
            <person name="Wang C.M."/>
            <person name="Zheng Y."/>
            <person name="Sakai Y."/>
            <person name="Abe K."/>
            <person name="Yokota A."/>
            <person name="Yabe S."/>
        </authorList>
    </citation>
    <scope>NUCLEOTIDE SEQUENCE [LARGE SCALE GENOMIC DNA]</scope>
    <source>
        <strain evidence="3 4">Uno17</strain>
    </source>
</reference>
<dbReference type="EMBL" id="BIXY01000111">
    <property type="protein sequence ID" value="GCF11421.1"/>
    <property type="molecule type" value="Genomic_DNA"/>
</dbReference>
<dbReference type="OrthoDB" id="145986at2"/>
<dbReference type="RefSeq" id="WP_149404251.1">
    <property type="nucleotide sequence ID" value="NZ_BIXY01000111.1"/>
</dbReference>
<protein>
    <submittedName>
        <fullName evidence="3">ISAs1 family transposase</fullName>
    </submittedName>
</protein>
<dbReference type="PANTHER" id="PTHR30298">
    <property type="entry name" value="H REPEAT-ASSOCIATED PREDICTED TRANSPOSASE"/>
    <property type="match status" value="1"/>
</dbReference>
<evidence type="ECO:0000259" key="1">
    <source>
        <dbReference type="Pfam" id="PF01609"/>
    </source>
</evidence>
<dbReference type="AlphaFoldDB" id="A0A5A5TIJ1"/>
<evidence type="ECO:0000259" key="2">
    <source>
        <dbReference type="Pfam" id="PF13808"/>
    </source>
</evidence>
<organism evidence="3 4">
    <name type="scientific">Dictyobacter arantiisoli</name>
    <dbReference type="NCBI Taxonomy" id="2014874"/>
    <lineage>
        <taxon>Bacteria</taxon>
        <taxon>Bacillati</taxon>
        <taxon>Chloroflexota</taxon>
        <taxon>Ktedonobacteria</taxon>
        <taxon>Ktedonobacterales</taxon>
        <taxon>Dictyobacteraceae</taxon>
        <taxon>Dictyobacter</taxon>
    </lineage>
</organism>
<dbReference type="InterPro" id="IPR002559">
    <property type="entry name" value="Transposase_11"/>
</dbReference>
<comment type="caution">
    <text evidence="3">The sequence shown here is derived from an EMBL/GenBank/DDBJ whole genome shotgun (WGS) entry which is preliminary data.</text>
</comment>
<feature type="domain" description="H repeat-associated protein N-terminal" evidence="2">
    <location>
        <begin position="27"/>
        <end position="112"/>
    </location>
</feature>